<keyword evidence="12" id="KW-1185">Reference proteome</keyword>
<evidence type="ECO:0000256" key="5">
    <source>
        <dbReference type="ARBA" id="ARBA00022787"/>
    </source>
</evidence>
<dbReference type="PRINTS" id="PR00351">
    <property type="entry name" value="OM20RECEPTOR"/>
</dbReference>
<dbReference type="PANTHER" id="PTHR12430">
    <property type="entry name" value="MITOCHONDRIAL IMPORT RECEPTOR SUBUNIT TOM20"/>
    <property type="match status" value="1"/>
</dbReference>
<evidence type="ECO:0000256" key="9">
    <source>
        <dbReference type="ARBA" id="ARBA00023136"/>
    </source>
</evidence>
<dbReference type="AlphaFoldDB" id="A0A8K0CFY6"/>
<dbReference type="GO" id="GO:0030943">
    <property type="term" value="F:mitochondrion targeting sequence binding"/>
    <property type="evidence" value="ECO:0007669"/>
    <property type="project" value="TreeGrafter"/>
</dbReference>
<evidence type="ECO:0000256" key="8">
    <source>
        <dbReference type="ARBA" id="ARBA00023128"/>
    </source>
</evidence>
<dbReference type="OrthoDB" id="2154253at2759"/>
<evidence type="ECO:0000256" key="1">
    <source>
        <dbReference type="ARBA" id="ARBA00004572"/>
    </source>
</evidence>
<dbReference type="Proteomes" id="UP000801492">
    <property type="component" value="Unassembled WGS sequence"/>
</dbReference>
<reference evidence="11" key="1">
    <citation type="submission" date="2019-08" db="EMBL/GenBank/DDBJ databases">
        <title>The genome of the North American firefly Photinus pyralis.</title>
        <authorList>
            <consortium name="Photinus pyralis genome working group"/>
            <person name="Fallon T.R."/>
            <person name="Sander Lower S.E."/>
            <person name="Weng J.-K."/>
        </authorList>
    </citation>
    <scope>NUCLEOTIDE SEQUENCE</scope>
    <source>
        <strain evidence="11">TRF0915ILg1</strain>
        <tissue evidence="11">Whole body</tissue>
    </source>
</reference>
<evidence type="ECO:0000256" key="4">
    <source>
        <dbReference type="ARBA" id="ARBA00022692"/>
    </source>
</evidence>
<keyword evidence="3" id="KW-0813">Transport</keyword>
<evidence type="ECO:0000256" key="3">
    <source>
        <dbReference type="ARBA" id="ARBA00022448"/>
    </source>
</evidence>
<keyword evidence="9 10" id="KW-0472">Membrane</keyword>
<evidence type="ECO:0000256" key="6">
    <source>
        <dbReference type="ARBA" id="ARBA00022927"/>
    </source>
</evidence>
<accession>A0A8K0CFY6</accession>
<dbReference type="GO" id="GO:0016031">
    <property type="term" value="P:tRNA import into mitochondrion"/>
    <property type="evidence" value="ECO:0007669"/>
    <property type="project" value="TreeGrafter"/>
</dbReference>
<comment type="similarity">
    <text evidence="2">Belongs to the Tom20 family.</text>
</comment>
<evidence type="ECO:0000256" key="7">
    <source>
        <dbReference type="ARBA" id="ARBA00022989"/>
    </source>
</evidence>
<protein>
    <submittedName>
        <fullName evidence="11">Uncharacterized protein</fullName>
    </submittedName>
</protein>
<keyword evidence="5" id="KW-1000">Mitochondrion outer membrane</keyword>
<dbReference type="GO" id="GO:0005742">
    <property type="term" value="C:mitochondrial outer membrane translocase complex"/>
    <property type="evidence" value="ECO:0007669"/>
    <property type="project" value="InterPro"/>
</dbReference>
<proteinExistence type="inferred from homology"/>
<keyword evidence="8" id="KW-0496">Mitochondrion</keyword>
<evidence type="ECO:0000256" key="10">
    <source>
        <dbReference type="SAM" id="Phobius"/>
    </source>
</evidence>
<organism evidence="11 12">
    <name type="scientific">Ignelater luminosus</name>
    <name type="common">Cucubano</name>
    <name type="synonym">Pyrophorus luminosus</name>
    <dbReference type="NCBI Taxonomy" id="2038154"/>
    <lineage>
        <taxon>Eukaryota</taxon>
        <taxon>Metazoa</taxon>
        <taxon>Ecdysozoa</taxon>
        <taxon>Arthropoda</taxon>
        <taxon>Hexapoda</taxon>
        <taxon>Insecta</taxon>
        <taxon>Pterygota</taxon>
        <taxon>Neoptera</taxon>
        <taxon>Endopterygota</taxon>
        <taxon>Coleoptera</taxon>
        <taxon>Polyphaga</taxon>
        <taxon>Elateriformia</taxon>
        <taxon>Elateroidea</taxon>
        <taxon>Elateridae</taxon>
        <taxon>Agrypninae</taxon>
        <taxon>Pyrophorini</taxon>
        <taxon>Ignelater</taxon>
    </lineage>
</organism>
<keyword evidence="7 10" id="KW-1133">Transmembrane helix</keyword>
<comment type="caution">
    <text evidence="11">The sequence shown here is derived from an EMBL/GenBank/DDBJ whole genome shotgun (WGS) entry which is preliminary data.</text>
</comment>
<dbReference type="PANTHER" id="PTHR12430:SF0">
    <property type="entry name" value="TRANSLOCASE OF OUTER MITOCHONDRIAL MEMBRANE 20"/>
    <property type="match status" value="1"/>
</dbReference>
<sequence length="165" mass="19070">MTEISFLNMNGTQFAFAVTLFSGIFVAICIYFDSQRRKDPAFRKKLKMKRDRDRLLKKAYVSSINILHDIEEPQDQETIILREIELAESLMAQQNYDKAIVHFANAIAICVDPCNLLIALKQSLPPNVFDLLIHVLVSNYGKQFSRFQEDSRLKSIVQNQAIIRF</sequence>
<dbReference type="Gene3D" id="1.20.960.10">
    <property type="entry name" value="Mitochondrial outer membrane translocase complex, subunit Tom20 domain"/>
    <property type="match status" value="1"/>
</dbReference>
<dbReference type="GO" id="GO:0006886">
    <property type="term" value="P:intracellular protein transport"/>
    <property type="evidence" value="ECO:0007669"/>
    <property type="project" value="InterPro"/>
</dbReference>
<dbReference type="PRINTS" id="PR01989">
    <property type="entry name" value="EUOM20RECPTR"/>
</dbReference>
<dbReference type="InterPro" id="IPR002056">
    <property type="entry name" value="MAS20"/>
</dbReference>
<dbReference type="EMBL" id="VTPC01089932">
    <property type="protein sequence ID" value="KAF2885484.1"/>
    <property type="molecule type" value="Genomic_DNA"/>
</dbReference>
<dbReference type="InterPro" id="IPR022422">
    <property type="entry name" value="MAS20_rcpt_metazoan"/>
</dbReference>
<evidence type="ECO:0000313" key="12">
    <source>
        <dbReference type="Proteomes" id="UP000801492"/>
    </source>
</evidence>
<keyword evidence="4 10" id="KW-0812">Transmembrane</keyword>
<dbReference type="GO" id="GO:0030150">
    <property type="term" value="P:protein import into mitochondrial matrix"/>
    <property type="evidence" value="ECO:0007669"/>
    <property type="project" value="TreeGrafter"/>
</dbReference>
<name>A0A8K0CFY6_IGNLU</name>
<feature type="transmembrane region" description="Helical" evidence="10">
    <location>
        <begin position="12"/>
        <end position="32"/>
    </location>
</feature>
<dbReference type="GO" id="GO:0006605">
    <property type="term" value="P:protein targeting"/>
    <property type="evidence" value="ECO:0007669"/>
    <property type="project" value="InterPro"/>
</dbReference>
<dbReference type="GO" id="GO:0008320">
    <property type="term" value="F:protein transmembrane transporter activity"/>
    <property type="evidence" value="ECO:0007669"/>
    <property type="project" value="TreeGrafter"/>
</dbReference>
<evidence type="ECO:0000256" key="2">
    <source>
        <dbReference type="ARBA" id="ARBA00005792"/>
    </source>
</evidence>
<dbReference type="SUPFAM" id="SSF47157">
    <property type="entry name" value="Mitochondrial import receptor subunit Tom20"/>
    <property type="match status" value="1"/>
</dbReference>
<comment type="subcellular location">
    <subcellularLocation>
        <location evidence="1">Mitochondrion outer membrane</location>
        <topology evidence="1">Single-pass membrane protein</topology>
    </subcellularLocation>
</comment>
<keyword evidence="6" id="KW-0653">Protein transport</keyword>
<dbReference type="Pfam" id="PF02064">
    <property type="entry name" value="MAS20"/>
    <property type="match status" value="1"/>
</dbReference>
<evidence type="ECO:0000313" key="11">
    <source>
        <dbReference type="EMBL" id="KAF2885484.1"/>
    </source>
</evidence>
<gene>
    <name evidence="11" type="ORF">ILUMI_20692</name>
</gene>
<dbReference type="InterPro" id="IPR023392">
    <property type="entry name" value="Tom20_dom_sf"/>
</dbReference>